<keyword evidence="2" id="KW-1185">Reference proteome</keyword>
<evidence type="ECO:0000313" key="1">
    <source>
        <dbReference type="EMBL" id="KAI3741927.1"/>
    </source>
</evidence>
<sequence length="76" mass="8216">MVTGATTATSGATIVAAQIEERSVMIGRSKKKDSESAVTVIRQRWLGMALLDLVKNVGVVNVLWLMSDDIVHDFAL</sequence>
<dbReference type="Proteomes" id="UP001056120">
    <property type="component" value="Linkage Group LG20"/>
</dbReference>
<accession>A0ACB9D6J8</accession>
<organism evidence="1 2">
    <name type="scientific">Smallanthus sonchifolius</name>
    <dbReference type="NCBI Taxonomy" id="185202"/>
    <lineage>
        <taxon>Eukaryota</taxon>
        <taxon>Viridiplantae</taxon>
        <taxon>Streptophyta</taxon>
        <taxon>Embryophyta</taxon>
        <taxon>Tracheophyta</taxon>
        <taxon>Spermatophyta</taxon>
        <taxon>Magnoliopsida</taxon>
        <taxon>eudicotyledons</taxon>
        <taxon>Gunneridae</taxon>
        <taxon>Pentapetalae</taxon>
        <taxon>asterids</taxon>
        <taxon>campanulids</taxon>
        <taxon>Asterales</taxon>
        <taxon>Asteraceae</taxon>
        <taxon>Asteroideae</taxon>
        <taxon>Heliantheae alliance</taxon>
        <taxon>Millerieae</taxon>
        <taxon>Smallanthus</taxon>
    </lineage>
</organism>
<evidence type="ECO:0000313" key="2">
    <source>
        <dbReference type="Proteomes" id="UP001056120"/>
    </source>
</evidence>
<comment type="caution">
    <text evidence="1">The sequence shown here is derived from an EMBL/GenBank/DDBJ whole genome shotgun (WGS) entry which is preliminary data.</text>
</comment>
<dbReference type="EMBL" id="CM042037">
    <property type="protein sequence ID" value="KAI3741927.1"/>
    <property type="molecule type" value="Genomic_DNA"/>
</dbReference>
<proteinExistence type="predicted"/>
<reference evidence="2" key="1">
    <citation type="journal article" date="2022" name="Mol. Ecol. Resour.">
        <title>The genomes of chicory, endive, great burdock and yacon provide insights into Asteraceae palaeo-polyploidization history and plant inulin production.</title>
        <authorList>
            <person name="Fan W."/>
            <person name="Wang S."/>
            <person name="Wang H."/>
            <person name="Wang A."/>
            <person name="Jiang F."/>
            <person name="Liu H."/>
            <person name="Zhao H."/>
            <person name="Xu D."/>
            <person name="Zhang Y."/>
        </authorList>
    </citation>
    <scope>NUCLEOTIDE SEQUENCE [LARGE SCALE GENOMIC DNA]</scope>
    <source>
        <strain evidence="2">cv. Yunnan</strain>
    </source>
</reference>
<protein>
    <submittedName>
        <fullName evidence="1">Uncharacterized protein</fullName>
    </submittedName>
</protein>
<name>A0ACB9D6J8_9ASTR</name>
<gene>
    <name evidence="1" type="ORF">L1987_59606</name>
</gene>
<reference evidence="1 2" key="2">
    <citation type="journal article" date="2022" name="Mol. Ecol. Resour.">
        <title>The genomes of chicory, endive, great burdock and yacon provide insights into Asteraceae paleo-polyploidization history and plant inulin production.</title>
        <authorList>
            <person name="Fan W."/>
            <person name="Wang S."/>
            <person name="Wang H."/>
            <person name="Wang A."/>
            <person name="Jiang F."/>
            <person name="Liu H."/>
            <person name="Zhao H."/>
            <person name="Xu D."/>
            <person name="Zhang Y."/>
        </authorList>
    </citation>
    <scope>NUCLEOTIDE SEQUENCE [LARGE SCALE GENOMIC DNA]</scope>
    <source>
        <strain evidence="2">cv. Yunnan</strain>
        <tissue evidence="1">Leaves</tissue>
    </source>
</reference>